<dbReference type="EMBL" id="JBHTGL010000005">
    <property type="protein sequence ID" value="MFD0622296.1"/>
    <property type="molecule type" value="Genomic_DNA"/>
</dbReference>
<dbReference type="Gene3D" id="3.30.1050.30">
    <property type="match status" value="1"/>
</dbReference>
<protein>
    <recommendedName>
        <fullName evidence="4">Methyltransferase MycE N-terminal domain-containing protein</fullName>
    </recommendedName>
</protein>
<sequence>MVDVAQNALIRRLVRAGAGSDDEIDAVLKDAGLTDVASVLFEEVLFRCPEPVNTAPVDVALVVTHGGERHAVVLRMVRDEPIRVVGDDSPGCAPG</sequence>
<dbReference type="InterPro" id="IPR040800">
    <property type="entry name" value="MycE_N"/>
</dbReference>
<comment type="caution">
    <text evidence="5">The sequence shown here is derived from an EMBL/GenBank/DDBJ whole genome shotgun (WGS) entry which is preliminary data.</text>
</comment>
<accession>A0ABW2WNW2</accession>
<proteinExistence type="predicted"/>
<gene>
    <name evidence="5" type="ORF">ACFQ2K_05095</name>
</gene>
<reference evidence="6" key="1">
    <citation type="journal article" date="2019" name="Int. J. Syst. Evol. Microbiol.">
        <title>The Global Catalogue of Microorganisms (GCM) 10K type strain sequencing project: providing services to taxonomists for standard genome sequencing and annotation.</title>
        <authorList>
            <consortium name="The Broad Institute Genomics Platform"/>
            <consortium name="The Broad Institute Genome Sequencing Center for Infectious Disease"/>
            <person name="Wu L."/>
            <person name="Ma J."/>
        </authorList>
    </citation>
    <scope>NUCLEOTIDE SEQUENCE [LARGE SCALE GENOMIC DNA]</scope>
    <source>
        <strain evidence="6">JCM 12607</strain>
    </source>
</reference>
<feature type="domain" description="Methyltransferase MycE N-terminal" evidence="4">
    <location>
        <begin position="10"/>
        <end position="93"/>
    </location>
</feature>
<dbReference type="Pfam" id="PF17843">
    <property type="entry name" value="MycE_N"/>
    <property type="match status" value="1"/>
</dbReference>
<keyword evidence="1" id="KW-0489">Methyltransferase</keyword>
<keyword evidence="2" id="KW-0808">Transferase</keyword>
<dbReference type="Proteomes" id="UP001596915">
    <property type="component" value="Unassembled WGS sequence"/>
</dbReference>
<evidence type="ECO:0000256" key="3">
    <source>
        <dbReference type="ARBA" id="ARBA00022691"/>
    </source>
</evidence>
<evidence type="ECO:0000256" key="1">
    <source>
        <dbReference type="ARBA" id="ARBA00022603"/>
    </source>
</evidence>
<organism evidence="5 6">
    <name type="scientific">Streptomyces sanglieri</name>
    <dbReference type="NCBI Taxonomy" id="193460"/>
    <lineage>
        <taxon>Bacteria</taxon>
        <taxon>Bacillati</taxon>
        <taxon>Actinomycetota</taxon>
        <taxon>Actinomycetes</taxon>
        <taxon>Kitasatosporales</taxon>
        <taxon>Streptomycetaceae</taxon>
        <taxon>Streptomyces</taxon>
    </lineage>
</organism>
<name>A0ABW2WNW2_9ACTN</name>
<evidence type="ECO:0000313" key="6">
    <source>
        <dbReference type="Proteomes" id="UP001596915"/>
    </source>
</evidence>
<evidence type="ECO:0000259" key="4">
    <source>
        <dbReference type="Pfam" id="PF17843"/>
    </source>
</evidence>
<evidence type="ECO:0000313" key="5">
    <source>
        <dbReference type="EMBL" id="MFD0622296.1"/>
    </source>
</evidence>
<keyword evidence="6" id="KW-1185">Reference proteome</keyword>
<evidence type="ECO:0000256" key="2">
    <source>
        <dbReference type="ARBA" id="ARBA00022679"/>
    </source>
</evidence>
<keyword evidence="3" id="KW-0949">S-adenosyl-L-methionine</keyword>